<evidence type="ECO:0000313" key="1">
    <source>
        <dbReference type="Ensembl" id="ENSGEVP00005019942.1"/>
    </source>
</evidence>
<dbReference type="PANTHER" id="PTHR47278:SF1">
    <property type="entry name" value="GLUTATHIONE HYDROLASE 6"/>
    <property type="match status" value="1"/>
</dbReference>
<organism evidence="1 2">
    <name type="scientific">Gopherus evgoodei</name>
    <name type="common">Goodes thornscrub tortoise</name>
    <dbReference type="NCBI Taxonomy" id="1825980"/>
    <lineage>
        <taxon>Eukaryota</taxon>
        <taxon>Metazoa</taxon>
        <taxon>Chordata</taxon>
        <taxon>Craniata</taxon>
        <taxon>Vertebrata</taxon>
        <taxon>Euteleostomi</taxon>
        <taxon>Archelosauria</taxon>
        <taxon>Testudinata</taxon>
        <taxon>Testudines</taxon>
        <taxon>Cryptodira</taxon>
        <taxon>Durocryptodira</taxon>
        <taxon>Testudinoidea</taxon>
        <taxon>Testudinidae</taxon>
        <taxon>Gopherus</taxon>
    </lineage>
</organism>
<keyword evidence="2" id="KW-1185">Reference proteome</keyword>
<gene>
    <name evidence="1" type="primary">GGT6</name>
</gene>
<dbReference type="Proteomes" id="UP000694390">
    <property type="component" value="Chromosome 6"/>
</dbReference>
<reference evidence="1" key="3">
    <citation type="submission" date="2025-09" db="UniProtKB">
        <authorList>
            <consortium name="Ensembl"/>
        </authorList>
    </citation>
    <scope>IDENTIFICATION</scope>
</reference>
<dbReference type="InterPro" id="IPR029055">
    <property type="entry name" value="Ntn_hydrolases_N"/>
</dbReference>
<dbReference type="PANTHER" id="PTHR47278">
    <property type="entry name" value="GLUTATHIONE HYDROLASE 6"/>
    <property type="match status" value="1"/>
</dbReference>
<protein>
    <submittedName>
        <fullName evidence="1">Gamma-glutamyltransferase 6</fullName>
    </submittedName>
</protein>
<evidence type="ECO:0000313" key="2">
    <source>
        <dbReference type="Proteomes" id="UP000694390"/>
    </source>
</evidence>
<reference evidence="1" key="2">
    <citation type="submission" date="2025-08" db="UniProtKB">
        <authorList>
            <consortium name="Ensembl"/>
        </authorList>
    </citation>
    <scope>IDENTIFICATION</scope>
</reference>
<dbReference type="PRINTS" id="PR01210">
    <property type="entry name" value="GGTRANSPTASE"/>
</dbReference>
<reference evidence="1" key="1">
    <citation type="submission" date="2019-06" db="EMBL/GenBank/DDBJ databases">
        <title>G10K-VGP Goodes thornscrub tortoise genome, primary haplotype.</title>
        <authorList>
            <person name="Murphy B."/>
            <person name="Edwards T."/>
            <person name="Rhie A."/>
            <person name="Koren S."/>
            <person name="Phillippy A."/>
            <person name="Fedrigo O."/>
            <person name="Haase B."/>
            <person name="Mountcastle J."/>
            <person name="Lewin H."/>
            <person name="Damas J."/>
            <person name="Howe K."/>
            <person name="Formenti G."/>
            <person name="Myers G."/>
            <person name="Durbin R."/>
            <person name="Jarvis E.D."/>
        </authorList>
    </citation>
    <scope>NUCLEOTIDE SEQUENCE [LARGE SCALE GENOMIC DNA]</scope>
</reference>
<dbReference type="GO" id="GO:0070062">
    <property type="term" value="C:extracellular exosome"/>
    <property type="evidence" value="ECO:0007669"/>
    <property type="project" value="TreeGrafter"/>
</dbReference>
<accession>A0A8C4WSV0</accession>
<sequence length="384" mass="39380">ARVLLAMRSRGAVGRAMDPCYPRQEGVGSAGQGVAQALPCQTGPTVPVPPVPDAQACRCLAETCSRQVKDLLVAGGNMVDAGIAAALCLRLVHPHAVGLGGLFSALLHASLGRTVVLNAVPRHGFSRHYGLPVALPGLQLLHRHFGRLAWPCLLEGPAALAHLFCDGAGELKGQGTLVTQPRLAALLRAVTLGDEALPQALALALALAPAEREPFLQAMGDLGLELQTLPEGPERGLAWLLPGTWGGRGWGPLSPAPSPIGSHLAVPDSQGNVLLLSASLSSSFGSRFLAPASGIVLSDLTAAAGPGLCTWGSPCRRRWRAHGCSSGAGEMGPPRAVGRAPRQMCPGASGGGPQAGPWVLQVSSQGEHAHAFAAPATCCHHEGY</sequence>
<name>A0A8C4WSV0_9SAUR</name>
<proteinExistence type="predicted"/>
<dbReference type="Ensembl" id="ENSGEVT00005020945.1">
    <property type="protein sequence ID" value="ENSGEVP00005019942.1"/>
    <property type="gene ID" value="ENSGEVG00005014119.1"/>
</dbReference>
<dbReference type="Pfam" id="PF01019">
    <property type="entry name" value="G_glu_transpept"/>
    <property type="match status" value="1"/>
</dbReference>
<dbReference type="SUPFAM" id="SSF56235">
    <property type="entry name" value="N-terminal nucleophile aminohydrolases (Ntn hydrolases)"/>
    <property type="match status" value="1"/>
</dbReference>
<dbReference type="AlphaFoldDB" id="A0A8C4WSV0"/>
<dbReference type="OrthoDB" id="1081007at2759"/>
<dbReference type="GeneTree" id="ENSGT00940000161883"/>
<dbReference type="InterPro" id="IPR052688">
    <property type="entry name" value="Gamma-glutamyltransfase"/>
</dbReference>